<evidence type="ECO:0000256" key="17">
    <source>
        <dbReference type="ARBA" id="ARBA00023136"/>
    </source>
</evidence>
<evidence type="ECO:0000256" key="3">
    <source>
        <dbReference type="ARBA" id="ARBA00022448"/>
    </source>
</evidence>
<organism evidence="21 22">
    <name type="scientific">Bubo bubo</name>
    <name type="common">Eurasian eagle-owl</name>
    <name type="synonym">Strix bubo</name>
    <dbReference type="NCBI Taxonomy" id="30461"/>
    <lineage>
        <taxon>Eukaryota</taxon>
        <taxon>Metazoa</taxon>
        <taxon>Chordata</taxon>
        <taxon>Craniata</taxon>
        <taxon>Vertebrata</taxon>
        <taxon>Euteleostomi</taxon>
        <taxon>Archelosauria</taxon>
        <taxon>Archosauria</taxon>
        <taxon>Dinosauria</taxon>
        <taxon>Saurischia</taxon>
        <taxon>Theropoda</taxon>
        <taxon>Coelurosauria</taxon>
        <taxon>Aves</taxon>
        <taxon>Neognathae</taxon>
        <taxon>Neoaves</taxon>
        <taxon>Telluraves</taxon>
        <taxon>Strigiformes</taxon>
        <taxon>Strigidae</taxon>
        <taxon>Bubo</taxon>
    </lineage>
</organism>
<evidence type="ECO:0000256" key="19">
    <source>
        <dbReference type="SAM" id="MobiDB-lite"/>
    </source>
</evidence>
<dbReference type="FunFam" id="3.40.50.1000:FF:000007">
    <property type="entry name" value="Calcium-transporting ATPase"/>
    <property type="match status" value="1"/>
</dbReference>
<evidence type="ECO:0000256" key="4">
    <source>
        <dbReference type="ARBA" id="ARBA00022475"/>
    </source>
</evidence>
<dbReference type="GO" id="GO:0005516">
    <property type="term" value="F:calmodulin binding"/>
    <property type="evidence" value="ECO:0007669"/>
    <property type="project" value="UniProtKB-KW"/>
</dbReference>
<evidence type="ECO:0000256" key="12">
    <source>
        <dbReference type="ARBA" id="ARBA00022842"/>
    </source>
</evidence>
<keyword evidence="8" id="KW-0479">Metal-binding</keyword>
<evidence type="ECO:0000256" key="9">
    <source>
        <dbReference type="ARBA" id="ARBA00022741"/>
    </source>
</evidence>
<evidence type="ECO:0000256" key="8">
    <source>
        <dbReference type="ARBA" id="ARBA00022723"/>
    </source>
</evidence>
<evidence type="ECO:0000313" key="21">
    <source>
        <dbReference type="Ensembl" id="ENSBOBP00000011910.1"/>
    </source>
</evidence>
<evidence type="ECO:0000256" key="15">
    <source>
        <dbReference type="ARBA" id="ARBA00022989"/>
    </source>
</evidence>
<reference evidence="21" key="2">
    <citation type="submission" date="2025-09" db="UniProtKB">
        <authorList>
            <consortium name="Ensembl"/>
        </authorList>
    </citation>
    <scope>IDENTIFICATION</scope>
</reference>
<dbReference type="Pfam" id="PF00122">
    <property type="entry name" value="E1-E2_ATPase"/>
    <property type="match status" value="1"/>
</dbReference>
<dbReference type="EC" id="7.2.2.10" evidence="18"/>
<keyword evidence="11 18" id="KW-0067">ATP-binding</keyword>
<dbReference type="GO" id="GO:0098978">
    <property type="term" value="C:glutamatergic synapse"/>
    <property type="evidence" value="ECO:0007669"/>
    <property type="project" value="UniProtKB-ARBA"/>
</dbReference>
<dbReference type="SFLD" id="SFLDG00002">
    <property type="entry name" value="C1.7:_P-type_atpase_like"/>
    <property type="match status" value="1"/>
</dbReference>
<dbReference type="InterPro" id="IPR059000">
    <property type="entry name" value="ATPase_P-type_domA"/>
</dbReference>
<keyword evidence="17 18" id="KW-0472">Membrane</keyword>
<dbReference type="GO" id="GO:0051480">
    <property type="term" value="P:regulation of cytosolic calcium ion concentration"/>
    <property type="evidence" value="ECO:0007669"/>
    <property type="project" value="TreeGrafter"/>
</dbReference>
<evidence type="ECO:0000256" key="13">
    <source>
        <dbReference type="ARBA" id="ARBA00022860"/>
    </source>
</evidence>
<dbReference type="Ensembl" id="ENSBOBT00000012196.1">
    <property type="protein sequence ID" value="ENSBOBP00000011910.1"/>
    <property type="gene ID" value="ENSBOBG00000005665.1"/>
</dbReference>
<dbReference type="PRINTS" id="PR00119">
    <property type="entry name" value="CATATPASE"/>
</dbReference>
<protein>
    <recommendedName>
        <fullName evidence="18">Calcium-transporting ATPase</fullName>
        <ecNumber evidence="18">7.2.2.10</ecNumber>
    </recommendedName>
</protein>
<comment type="function">
    <text evidence="18">Catalyzes the hydrolysis of ATP coupled with the transport of calcium.</text>
</comment>
<dbReference type="SUPFAM" id="SSF81665">
    <property type="entry name" value="Calcium ATPase, transmembrane domain M"/>
    <property type="match status" value="1"/>
</dbReference>
<keyword evidence="10 18" id="KW-0106">Calcium</keyword>
<dbReference type="GO" id="GO:0030165">
    <property type="term" value="F:PDZ domain binding"/>
    <property type="evidence" value="ECO:0007669"/>
    <property type="project" value="TreeGrafter"/>
</dbReference>
<dbReference type="Pfam" id="PF12424">
    <property type="entry name" value="ATP_Ca_trans_C"/>
    <property type="match status" value="2"/>
</dbReference>
<dbReference type="SMART" id="SM00831">
    <property type="entry name" value="Cation_ATPase_N"/>
    <property type="match status" value="1"/>
</dbReference>
<dbReference type="InterPro" id="IPR006068">
    <property type="entry name" value="ATPase_P-typ_cation-transptr_C"/>
</dbReference>
<keyword evidence="16 18" id="KW-0406">Ion transport</keyword>
<dbReference type="Gene3D" id="1.20.1110.10">
    <property type="entry name" value="Calcium-transporting ATPase, transmembrane domain"/>
    <property type="match status" value="3"/>
</dbReference>
<dbReference type="FunFam" id="2.70.150.10:FF:000001">
    <property type="entry name" value="Calcium-transporting ATPase"/>
    <property type="match status" value="1"/>
</dbReference>
<evidence type="ECO:0000256" key="10">
    <source>
        <dbReference type="ARBA" id="ARBA00022837"/>
    </source>
</evidence>
<dbReference type="InterPro" id="IPR036412">
    <property type="entry name" value="HAD-like_sf"/>
</dbReference>
<feature type="transmembrane region" description="Helical" evidence="18">
    <location>
        <begin position="1018"/>
        <end position="1039"/>
    </location>
</feature>
<keyword evidence="14" id="KW-1278">Translocase</keyword>
<dbReference type="InterPro" id="IPR044492">
    <property type="entry name" value="P_typ_ATPase_HD_dom"/>
</dbReference>
<accession>A0A8C0ICU0</accession>
<dbReference type="SFLD" id="SFLDS00003">
    <property type="entry name" value="Haloacid_Dehalogenase"/>
    <property type="match status" value="1"/>
</dbReference>
<dbReference type="CDD" id="cd02081">
    <property type="entry name" value="P-type_ATPase_Ca_PMCA-like"/>
    <property type="match status" value="1"/>
</dbReference>
<evidence type="ECO:0000259" key="20">
    <source>
        <dbReference type="SMART" id="SM00831"/>
    </source>
</evidence>
<dbReference type="GO" id="GO:0005886">
    <property type="term" value="C:plasma membrane"/>
    <property type="evidence" value="ECO:0007669"/>
    <property type="project" value="UniProtKB-SubCell"/>
</dbReference>
<keyword evidence="22" id="KW-1185">Reference proteome</keyword>
<comment type="catalytic activity">
    <reaction evidence="18">
        <text>Ca(2+)(in) + ATP + H2O = Ca(2+)(out) + ADP + phosphate + H(+)</text>
        <dbReference type="Rhea" id="RHEA:18105"/>
        <dbReference type="ChEBI" id="CHEBI:15377"/>
        <dbReference type="ChEBI" id="CHEBI:15378"/>
        <dbReference type="ChEBI" id="CHEBI:29108"/>
        <dbReference type="ChEBI" id="CHEBI:30616"/>
        <dbReference type="ChEBI" id="CHEBI:43474"/>
        <dbReference type="ChEBI" id="CHEBI:456216"/>
        <dbReference type="EC" id="7.2.2.10"/>
    </reaction>
</comment>
<dbReference type="AlphaFoldDB" id="A0A8C0ICU0"/>
<comment type="caution">
    <text evidence="18">Lacks conserved residue(s) required for the propagation of feature annotation.</text>
</comment>
<keyword evidence="12" id="KW-0460">Magnesium</keyword>
<feature type="transmembrane region" description="Helical" evidence="18">
    <location>
        <begin position="985"/>
        <end position="1006"/>
    </location>
</feature>
<reference evidence="21" key="1">
    <citation type="submission" date="2025-08" db="UniProtKB">
        <authorList>
            <consortium name="Ensembl"/>
        </authorList>
    </citation>
    <scope>IDENTIFICATION</scope>
</reference>
<evidence type="ECO:0000313" key="22">
    <source>
        <dbReference type="Proteomes" id="UP000694567"/>
    </source>
</evidence>
<evidence type="ECO:0000256" key="7">
    <source>
        <dbReference type="ARBA" id="ARBA00022692"/>
    </source>
</evidence>
<feature type="transmembrane region" description="Helical" evidence="18">
    <location>
        <begin position="355"/>
        <end position="373"/>
    </location>
</feature>
<dbReference type="Gene3D" id="3.40.1110.10">
    <property type="entry name" value="Calcium-transporting ATPase, cytoplasmic domain N"/>
    <property type="match status" value="1"/>
</dbReference>
<evidence type="ECO:0000256" key="5">
    <source>
        <dbReference type="ARBA" id="ARBA00022553"/>
    </source>
</evidence>
<dbReference type="FunFam" id="3.40.1110.10:FF:000032">
    <property type="entry name" value="Calcium-transporting ATPase"/>
    <property type="match status" value="1"/>
</dbReference>
<dbReference type="InterPro" id="IPR018303">
    <property type="entry name" value="ATPase_P-typ_P_site"/>
</dbReference>
<dbReference type="PROSITE" id="PS00154">
    <property type="entry name" value="ATPASE_E1_E2"/>
    <property type="match status" value="1"/>
</dbReference>
<dbReference type="PRINTS" id="PR00121">
    <property type="entry name" value="NAKATPASE"/>
</dbReference>
<dbReference type="Pfam" id="PF00690">
    <property type="entry name" value="Cation_ATPase_N"/>
    <property type="match status" value="1"/>
</dbReference>
<keyword evidence="6 18" id="KW-0109">Calcium transport</keyword>
<name>A0A8C0ICU0_BUBBB</name>
<feature type="domain" description="Cation-transporting P-type ATPase N-terminal" evidence="20">
    <location>
        <begin position="48"/>
        <end position="122"/>
    </location>
</feature>
<dbReference type="Pfam" id="PF13246">
    <property type="entry name" value="Cation_ATPase"/>
    <property type="match status" value="1"/>
</dbReference>
<keyword evidence="5" id="KW-0597">Phosphoprotein</keyword>
<dbReference type="Pfam" id="PF00689">
    <property type="entry name" value="Cation_ATPase_C"/>
    <property type="match status" value="1"/>
</dbReference>
<dbReference type="NCBIfam" id="TIGR01517">
    <property type="entry name" value="ATPase-IIB_Ca"/>
    <property type="match status" value="1"/>
</dbReference>
<evidence type="ECO:0000256" key="1">
    <source>
        <dbReference type="ARBA" id="ARBA00004651"/>
    </source>
</evidence>
<dbReference type="InterPro" id="IPR023214">
    <property type="entry name" value="HAD_sf"/>
</dbReference>
<feature type="transmembrane region" description="Helical" evidence="18">
    <location>
        <begin position="398"/>
        <end position="424"/>
    </location>
</feature>
<dbReference type="Proteomes" id="UP000694567">
    <property type="component" value="Unplaced"/>
</dbReference>
<comment type="similarity">
    <text evidence="2 18">Belongs to the cation transport ATPase (P-type) (TC 3.A.3) family. Type IIB subfamily.</text>
</comment>
<evidence type="ECO:0000256" key="6">
    <source>
        <dbReference type="ARBA" id="ARBA00022568"/>
    </source>
</evidence>
<feature type="transmembrane region" description="Helical" evidence="18">
    <location>
        <begin position="105"/>
        <end position="123"/>
    </location>
</feature>
<dbReference type="InterPro" id="IPR022141">
    <property type="entry name" value="ATP_Ca_trans_C"/>
</dbReference>
<dbReference type="FunFam" id="1.20.1110.10:FF:000008">
    <property type="entry name" value="Calcium-transporting ATPase"/>
    <property type="match status" value="1"/>
</dbReference>
<dbReference type="InterPro" id="IPR008250">
    <property type="entry name" value="ATPase_P-typ_transduc_dom_A_sf"/>
</dbReference>
<feature type="transmembrane region" description="Helical" evidence="18">
    <location>
        <begin position="833"/>
        <end position="854"/>
    </location>
</feature>
<dbReference type="PANTHER" id="PTHR24093">
    <property type="entry name" value="CATION TRANSPORTING ATPASE"/>
    <property type="match status" value="1"/>
</dbReference>
<evidence type="ECO:0000256" key="14">
    <source>
        <dbReference type="ARBA" id="ARBA00022967"/>
    </source>
</evidence>
<dbReference type="SUPFAM" id="SSF56784">
    <property type="entry name" value="HAD-like"/>
    <property type="match status" value="1"/>
</dbReference>
<comment type="subcellular location">
    <subcellularLocation>
        <location evidence="1">Cell membrane</location>
        <topology evidence="1">Multi-pass membrane protein</topology>
    </subcellularLocation>
    <subcellularLocation>
        <location evidence="18">Membrane</location>
        <topology evidence="18">Multi-pass membrane protein</topology>
    </subcellularLocation>
</comment>
<feature type="region of interest" description="Disordered" evidence="19">
    <location>
        <begin position="1167"/>
        <end position="1235"/>
    </location>
</feature>
<dbReference type="Gene3D" id="2.70.150.10">
    <property type="entry name" value="Calcium-transporting ATPase, cytoplasmic transduction domain A"/>
    <property type="match status" value="1"/>
</dbReference>
<proteinExistence type="inferred from homology"/>
<keyword evidence="3 18" id="KW-0813">Transport</keyword>
<keyword evidence="15 18" id="KW-1133">Transmembrane helix</keyword>
<feature type="compositionally biased region" description="Low complexity" evidence="19">
    <location>
        <begin position="1201"/>
        <end position="1210"/>
    </location>
</feature>
<dbReference type="FunFam" id="1.20.1110.10:FF:000002">
    <property type="entry name" value="Calcium-transporting ATPase"/>
    <property type="match status" value="1"/>
</dbReference>
<dbReference type="Pfam" id="PF08282">
    <property type="entry name" value="Hydrolase_3"/>
    <property type="match status" value="1"/>
</dbReference>
<evidence type="ECO:0000256" key="11">
    <source>
        <dbReference type="ARBA" id="ARBA00022840"/>
    </source>
</evidence>
<dbReference type="PANTHER" id="PTHR24093:SF435">
    <property type="entry name" value="PLASMA MEMBRANE CALCIUM-TRANSPORTING ATPASE 4"/>
    <property type="match status" value="1"/>
</dbReference>
<sequence>MTNNVADHHPGNSVAEGNHEGDFGCSVVELRNLMELRSAEAVARLNDSYGGVQNVCKRLKTSPVEGLSGNPTDLEKRRQVFGQNFIPPKKAKTFLQLVWEALQDVTLIILEIAAIISLGLSFYHPPGGDNELCGQSAGGVEDEGESQAGWIEGAAILFSVIIVVLVTAFNDWSKEKQFRGLQSRIEQEQKFTVIRKGQVIQIPVAEIVVGDIAQIKYGDLLPADGILIQGNDLKIDESSLTGESDQVKKSLDKDPMLLSGTHVMEGSGRMVVTAVGINSQTGIIFTLLGAGEGDEEKKVKKAKTQDGVALEIQPLKSQEGVENEEKEKKKVKVPKKEKSVLQGKLTRLAVQIGKAGLIMSAITVIILVLYFVIDTFGVQGRPWLAECTPIYIQYFVKFFIIGVTVLVVAVPEGLPLAVTISLAYSVKKMMKDNNLVRHLDACETMGNATAICSDKTGTLTMNRMTVVQAYVGDTHYRQIPDPEAILPKILDLIVNGVAINSAYTSKILPPEKEGGLPRQVGNKTECALLGFVLDLKQDYQAVRNEVPEEKLYKVYTFNSVRKSMSTVLKNGNGGFRMYSKGASEIILRKCTRILDKNGDPRVFKVKDRDEMVKKVIEPMACHGLRTICLAFRDFPADAEPDWDSENEILSDLTCIAVVGIEDPVRPEVPDAILKCQRAGITVRMVTGDNINTARAIATKCGILLPGEDFLCLEGKEFNRLIRNEKGEVEQEQLDKIWPKLRVLARSSPTDKHTLVKGIIDSTVGDQRQVVAVTGDGTNDGPALKKADVGFAMGIAGTDVAKEASDIILTDDNFTSIVKAVMWGRNVYDSISKFLQFQLTVNIVAVIVAFTGACITQDSPLKAVQMLWVNLIMDTFASLALATEPPSESLLLRKPYGRNKPLISRTMMKNILGHAVYQLTIIFTLLFAGEKFFDIDSGRNAPLHSPPTEHYTIVFNTFVMMQLFNEINARKIHGERNVFESIYRNPIFCTVVLGTFAAQIIIVEFGGKPFSCSGLTLSQWFWCIFIGVGELLWGQLICTVPTSHLKFLKEAGHGITKEEIPEEELPEDVDEIDHAEMELRRGQILWFRGLNRIQTQMDVVYTFQTGASSLQGALRRQPSIVSQHHDVKNVSSPTHIKVVNAFRSSLYEGLEKPESRSSIHNFMTHPEFILEEDEPRTPFLDGAEDDPETDGLKKRGGGSLGGSTSLNRNNNAVDSDQAEVTVPEPESPLHSLETSV</sequence>
<dbReference type="InterPro" id="IPR004014">
    <property type="entry name" value="ATPase_P-typ_cation-transptr_N"/>
</dbReference>
<keyword evidence="9 18" id="KW-0547">Nucleotide-binding</keyword>
<dbReference type="SUPFAM" id="SSF81653">
    <property type="entry name" value="Calcium ATPase, transduction domain A"/>
    <property type="match status" value="1"/>
</dbReference>
<evidence type="ECO:0000256" key="2">
    <source>
        <dbReference type="ARBA" id="ARBA00006124"/>
    </source>
</evidence>
<dbReference type="SFLD" id="SFLDF00027">
    <property type="entry name" value="p-type_atpase"/>
    <property type="match status" value="1"/>
</dbReference>
<evidence type="ECO:0000256" key="18">
    <source>
        <dbReference type="RuleBase" id="RU361146"/>
    </source>
</evidence>
<feature type="transmembrane region" description="Helical" evidence="18">
    <location>
        <begin position="150"/>
        <end position="169"/>
    </location>
</feature>
<dbReference type="GO" id="GO:0016887">
    <property type="term" value="F:ATP hydrolysis activity"/>
    <property type="evidence" value="ECO:0007669"/>
    <property type="project" value="InterPro"/>
</dbReference>
<dbReference type="SUPFAM" id="SSF81660">
    <property type="entry name" value="Metal cation-transporting ATPase, ATP-binding domain N"/>
    <property type="match status" value="1"/>
</dbReference>
<dbReference type="InterPro" id="IPR023299">
    <property type="entry name" value="ATPase_P-typ_cyto_dom_N"/>
</dbReference>
<keyword evidence="7 18" id="KW-0812">Transmembrane</keyword>
<feature type="transmembrane region" description="Helical" evidence="18">
    <location>
        <begin position="906"/>
        <end position="927"/>
    </location>
</feature>
<dbReference type="GO" id="GO:0046872">
    <property type="term" value="F:metal ion binding"/>
    <property type="evidence" value="ECO:0007669"/>
    <property type="project" value="UniProtKB-KW"/>
</dbReference>
<dbReference type="NCBIfam" id="TIGR01494">
    <property type="entry name" value="ATPase_P-type"/>
    <property type="match status" value="3"/>
</dbReference>
<dbReference type="GO" id="GO:0005388">
    <property type="term" value="F:P-type calcium transporter activity"/>
    <property type="evidence" value="ECO:0007669"/>
    <property type="project" value="UniProtKB-EC"/>
</dbReference>
<keyword evidence="4" id="KW-1003">Cell membrane</keyword>
<dbReference type="GO" id="GO:0005524">
    <property type="term" value="F:ATP binding"/>
    <property type="evidence" value="ECO:0007669"/>
    <property type="project" value="UniProtKB-KW"/>
</dbReference>
<dbReference type="InterPro" id="IPR001757">
    <property type="entry name" value="P_typ_ATPase"/>
</dbReference>
<keyword evidence="13" id="KW-0112">Calmodulin-binding</keyword>
<dbReference type="InterPro" id="IPR023298">
    <property type="entry name" value="ATPase_P-typ_TM_dom_sf"/>
</dbReference>
<dbReference type="Gene3D" id="3.40.50.1000">
    <property type="entry name" value="HAD superfamily/HAD-like"/>
    <property type="match status" value="1"/>
</dbReference>
<dbReference type="InterPro" id="IPR006408">
    <property type="entry name" value="P-type_ATPase_IIB"/>
</dbReference>
<evidence type="ECO:0000256" key="16">
    <source>
        <dbReference type="ARBA" id="ARBA00023065"/>
    </source>
</evidence>
<dbReference type="FunFam" id="1.20.1110.10:FF:000001">
    <property type="entry name" value="Calcium-transporting ATPase"/>
    <property type="match status" value="1"/>
</dbReference>